<dbReference type="EMBL" id="KQ483611">
    <property type="protein sequence ID" value="KYP44833.1"/>
    <property type="molecule type" value="Genomic_DNA"/>
</dbReference>
<dbReference type="Pfam" id="PF23324">
    <property type="entry name" value="DUF7086"/>
    <property type="match status" value="1"/>
</dbReference>
<dbReference type="OMA" id="KTKEINW"/>
<dbReference type="PANTHER" id="PTHR34272:SF1">
    <property type="entry name" value="EXPRESSED PROTEIN"/>
    <property type="match status" value="1"/>
</dbReference>
<sequence>MFDRAPTAWVNPVLPKCTECGKENSVKPILGNTKKKTINWLFLLLTQMLGFCTLNQLRYFCKHNKIHRTGAKDRLLYVTYMSLLNQLVPEWFE</sequence>
<feature type="domain" description="DUF7086" evidence="2">
    <location>
        <begin position="1"/>
        <end position="87"/>
    </location>
</feature>
<protein>
    <recommendedName>
        <fullName evidence="2">DUF7086 domain-containing protein</fullName>
    </recommendedName>
</protein>
<dbReference type="PANTHER" id="PTHR34272">
    <property type="entry name" value="EXPRESSED PROTEIN"/>
    <property type="match status" value="1"/>
</dbReference>
<feature type="transmembrane region" description="Helical" evidence="1">
    <location>
        <begin position="37"/>
        <end position="54"/>
    </location>
</feature>
<proteinExistence type="predicted"/>
<name>A0A151RQL5_CAJCA</name>
<dbReference type="InterPro" id="IPR055513">
    <property type="entry name" value="DUF7086"/>
</dbReference>
<evidence type="ECO:0000313" key="3">
    <source>
        <dbReference type="EMBL" id="KYP44833.1"/>
    </source>
</evidence>
<evidence type="ECO:0000313" key="4">
    <source>
        <dbReference type="Proteomes" id="UP000075243"/>
    </source>
</evidence>
<dbReference type="AlphaFoldDB" id="A0A151RQL5"/>
<evidence type="ECO:0000256" key="1">
    <source>
        <dbReference type="SAM" id="Phobius"/>
    </source>
</evidence>
<evidence type="ECO:0000259" key="2">
    <source>
        <dbReference type="Pfam" id="PF23324"/>
    </source>
</evidence>
<organism evidence="3 4">
    <name type="scientific">Cajanus cajan</name>
    <name type="common">Pigeon pea</name>
    <name type="synonym">Cajanus indicus</name>
    <dbReference type="NCBI Taxonomy" id="3821"/>
    <lineage>
        <taxon>Eukaryota</taxon>
        <taxon>Viridiplantae</taxon>
        <taxon>Streptophyta</taxon>
        <taxon>Embryophyta</taxon>
        <taxon>Tracheophyta</taxon>
        <taxon>Spermatophyta</taxon>
        <taxon>Magnoliopsida</taxon>
        <taxon>eudicotyledons</taxon>
        <taxon>Gunneridae</taxon>
        <taxon>Pentapetalae</taxon>
        <taxon>rosids</taxon>
        <taxon>fabids</taxon>
        <taxon>Fabales</taxon>
        <taxon>Fabaceae</taxon>
        <taxon>Papilionoideae</taxon>
        <taxon>50 kb inversion clade</taxon>
        <taxon>NPAAA clade</taxon>
        <taxon>indigoferoid/millettioid clade</taxon>
        <taxon>Phaseoleae</taxon>
        <taxon>Cajanus</taxon>
    </lineage>
</organism>
<dbReference type="Proteomes" id="UP000075243">
    <property type="component" value="Unassembled WGS sequence"/>
</dbReference>
<keyword evidence="1" id="KW-0812">Transmembrane</keyword>
<dbReference type="Gramene" id="C.cajan_31393.t">
    <property type="protein sequence ID" value="C.cajan_31393.t.cds1"/>
    <property type="gene ID" value="C.cajan_31393"/>
</dbReference>
<dbReference type="STRING" id="3821.A0A151RQL5"/>
<accession>A0A151RQL5</accession>
<keyword evidence="4" id="KW-1185">Reference proteome</keyword>
<gene>
    <name evidence="3" type="ORF">KK1_033639</name>
</gene>
<keyword evidence="1" id="KW-0472">Membrane</keyword>
<keyword evidence="1" id="KW-1133">Transmembrane helix</keyword>
<reference evidence="3" key="1">
    <citation type="journal article" date="2012" name="Nat. Biotechnol.">
        <title>Draft genome sequence of pigeonpea (Cajanus cajan), an orphan legume crop of resource-poor farmers.</title>
        <authorList>
            <person name="Varshney R.K."/>
            <person name="Chen W."/>
            <person name="Li Y."/>
            <person name="Bharti A.K."/>
            <person name="Saxena R.K."/>
            <person name="Schlueter J.A."/>
            <person name="Donoghue M.T."/>
            <person name="Azam S."/>
            <person name="Fan G."/>
            <person name="Whaley A.M."/>
            <person name="Farmer A.D."/>
            <person name="Sheridan J."/>
            <person name="Iwata A."/>
            <person name="Tuteja R."/>
            <person name="Penmetsa R.V."/>
            <person name="Wu W."/>
            <person name="Upadhyaya H.D."/>
            <person name="Yang S.P."/>
            <person name="Shah T."/>
            <person name="Saxena K.B."/>
            <person name="Michael T."/>
            <person name="McCombie W.R."/>
            <person name="Yang B."/>
            <person name="Zhang G."/>
            <person name="Yang H."/>
            <person name="Wang J."/>
            <person name="Spillane C."/>
            <person name="Cook D.R."/>
            <person name="May G.D."/>
            <person name="Xu X."/>
            <person name="Jackson S.A."/>
        </authorList>
    </citation>
    <scope>NUCLEOTIDE SEQUENCE [LARGE SCALE GENOMIC DNA]</scope>
</reference>